<evidence type="ECO:0000313" key="1">
    <source>
        <dbReference type="EMBL" id="VAV92755.1"/>
    </source>
</evidence>
<sequence>MNKLFASLLIVIYVAMSAVAHGTPHQVLQNVEQSDRNLATNACLDNTDSLTLTCNGMTKKTTYCDSSHCAFHFVFLSEATAENVYDAGHNHLIPPDIQLVALLWQSKKKPPRFNT</sequence>
<proteinExistence type="predicted"/>
<gene>
    <name evidence="1" type="ORF">MNBD_ALPHA08-2241</name>
</gene>
<protein>
    <submittedName>
        <fullName evidence="1">Uncharacterized protein</fullName>
    </submittedName>
</protein>
<name>A0A3B0SCJ8_9ZZZZ</name>
<dbReference type="AlphaFoldDB" id="A0A3B0SCJ8"/>
<organism evidence="1">
    <name type="scientific">hydrothermal vent metagenome</name>
    <dbReference type="NCBI Taxonomy" id="652676"/>
    <lineage>
        <taxon>unclassified sequences</taxon>
        <taxon>metagenomes</taxon>
        <taxon>ecological metagenomes</taxon>
    </lineage>
</organism>
<reference evidence="1" key="1">
    <citation type="submission" date="2018-06" db="EMBL/GenBank/DDBJ databases">
        <authorList>
            <person name="Zhirakovskaya E."/>
        </authorList>
    </citation>
    <scope>NUCLEOTIDE SEQUENCE</scope>
</reference>
<accession>A0A3B0SCJ8</accession>
<dbReference type="EMBL" id="UOEC01000103">
    <property type="protein sequence ID" value="VAV92755.1"/>
    <property type="molecule type" value="Genomic_DNA"/>
</dbReference>